<reference evidence="11" key="1">
    <citation type="journal article" date="2020" name="mSystems">
        <title>Genome- and Community-Level Interaction Insights into Carbon Utilization and Element Cycling Functions of Hydrothermarchaeota in Hydrothermal Sediment.</title>
        <authorList>
            <person name="Zhou Z."/>
            <person name="Liu Y."/>
            <person name="Xu W."/>
            <person name="Pan J."/>
            <person name="Luo Z.H."/>
            <person name="Li M."/>
        </authorList>
    </citation>
    <scope>NUCLEOTIDE SEQUENCE [LARGE SCALE GENOMIC DNA]</scope>
    <source>
        <strain evidence="11">SpSt-1019</strain>
    </source>
</reference>
<evidence type="ECO:0000256" key="10">
    <source>
        <dbReference type="SAM" id="MobiDB-lite"/>
    </source>
</evidence>
<keyword evidence="5 9" id="KW-0653">Protein transport</keyword>
<evidence type="ECO:0000256" key="5">
    <source>
        <dbReference type="ARBA" id="ARBA00022927"/>
    </source>
</evidence>
<dbReference type="GO" id="GO:0033281">
    <property type="term" value="C:TAT protein transport complex"/>
    <property type="evidence" value="ECO:0007669"/>
    <property type="project" value="UniProtKB-UniRule"/>
</dbReference>
<evidence type="ECO:0000256" key="6">
    <source>
        <dbReference type="ARBA" id="ARBA00022989"/>
    </source>
</evidence>
<dbReference type="GO" id="GO:0008320">
    <property type="term" value="F:protein transmembrane transporter activity"/>
    <property type="evidence" value="ECO:0007669"/>
    <property type="project" value="UniProtKB-UniRule"/>
</dbReference>
<keyword evidence="8 9" id="KW-0472">Membrane</keyword>
<dbReference type="PANTHER" id="PTHR42982:SF1">
    <property type="entry name" value="SEC-INDEPENDENT PROTEIN TRANSLOCASE PROTEIN TATA"/>
    <property type="match status" value="1"/>
</dbReference>
<dbReference type="NCBIfam" id="TIGR01411">
    <property type="entry name" value="tatAE"/>
    <property type="match status" value="1"/>
</dbReference>
<dbReference type="InterPro" id="IPR006312">
    <property type="entry name" value="TatA/E"/>
</dbReference>
<comment type="subcellular location">
    <subcellularLocation>
        <location evidence="1 9">Cell membrane</location>
        <topology evidence="1 9">Single-pass membrane protein</topology>
    </subcellularLocation>
</comment>
<evidence type="ECO:0000256" key="3">
    <source>
        <dbReference type="ARBA" id="ARBA00022475"/>
    </source>
</evidence>
<dbReference type="InterPro" id="IPR003369">
    <property type="entry name" value="TatA/B/E"/>
</dbReference>
<organism evidence="11">
    <name type="scientific">Thermodesulfobium narugense</name>
    <dbReference type="NCBI Taxonomy" id="184064"/>
    <lineage>
        <taxon>Bacteria</taxon>
        <taxon>Pseudomonadati</taxon>
        <taxon>Thermodesulfobiota</taxon>
        <taxon>Thermodesulfobiia</taxon>
        <taxon>Thermodesulfobiales</taxon>
        <taxon>Thermodesulfobiaceae</taxon>
        <taxon>Thermodesulfobium</taxon>
    </lineage>
</organism>
<keyword evidence="2 9" id="KW-0813">Transport</keyword>
<sequence>MIGTQELVIVLVIALILFGPSRLPELGNSVGKAIKSFKEGMDEVTQEPKKEEKKEATEISAKVEENEKK</sequence>
<comment type="subunit">
    <text evidence="9">Forms a complex with TatC.</text>
</comment>
<gene>
    <name evidence="9" type="primary">tatA</name>
    <name evidence="11" type="ORF">ENL70_05215</name>
</gene>
<dbReference type="AlphaFoldDB" id="A0A7C5PBR4"/>
<evidence type="ECO:0000256" key="9">
    <source>
        <dbReference type="HAMAP-Rule" id="MF_00236"/>
    </source>
</evidence>
<dbReference type="EMBL" id="DRUY01000178">
    <property type="protein sequence ID" value="HHI65929.1"/>
    <property type="molecule type" value="Genomic_DNA"/>
</dbReference>
<evidence type="ECO:0000256" key="8">
    <source>
        <dbReference type="ARBA" id="ARBA00023136"/>
    </source>
</evidence>
<comment type="similarity">
    <text evidence="9">Belongs to the TatA/E family.</text>
</comment>
<dbReference type="PANTHER" id="PTHR42982">
    <property type="entry name" value="SEC-INDEPENDENT PROTEIN TRANSLOCASE PROTEIN TATA"/>
    <property type="match status" value="1"/>
</dbReference>
<accession>A0A7C5PBR4</accession>
<proteinExistence type="inferred from homology"/>
<feature type="region of interest" description="Disordered" evidence="10">
    <location>
        <begin position="41"/>
        <end position="69"/>
    </location>
</feature>
<protein>
    <recommendedName>
        <fullName evidence="9">Sec-independent protein translocase protein TatA</fullName>
    </recommendedName>
</protein>
<comment type="function">
    <text evidence="9">Part of the twin-arginine translocation (Tat) system that transports large folded proteins containing a characteristic twin-arginine motif in their signal peptide across membranes. TatA could form the protein-conducting channel of the Tat system.</text>
</comment>
<evidence type="ECO:0000256" key="7">
    <source>
        <dbReference type="ARBA" id="ARBA00023010"/>
    </source>
</evidence>
<keyword evidence="7 9" id="KW-0811">Translocation</keyword>
<evidence type="ECO:0000256" key="2">
    <source>
        <dbReference type="ARBA" id="ARBA00022448"/>
    </source>
</evidence>
<dbReference type="NCBIfam" id="NF011430">
    <property type="entry name" value="PRK14861.1"/>
    <property type="match status" value="1"/>
</dbReference>
<keyword evidence="4 9" id="KW-0812">Transmembrane</keyword>
<comment type="caution">
    <text evidence="11">The sequence shown here is derived from an EMBL/GenBank/DDBJ whole genome shotgun (WGS) entry which is preliminary data.</text>
</comment>
<dbReference type="Gene3D" id="1.20.5.3310">
    <property type="match status" value="1"/>
</dbReference>
<keyword evidence="3 9" id="KW-1003">Cell membrane</keyword>
<evidence type="ECO:0000256" key="4">
    <source>
        <dbReference type="ARBA" id="ARBA00022692"/>
    </source>
</evidence>
<evidence type="ECO:0000256" key="1">
    <source>
        <dbReference type="ARBA" id="ARBA00004162"/>
    </source>
</evidence>
<dbReference type="GO" id="GO:0043953">
    <property type="term" value="P:protein transport by the Tat complex"/>
    <property type="evidence" value="ECO:0007669"/>
    <property type="project" value="UniProtKB-UniRule"/>
</dbReference>
<dbReference type="Pfam" id="PF02416">
    <property type="entry name" value="TatA_B_E"/>
    <property type="match status" value="1"/>
</dbReference>
<evidence type="ECO:0000313" key="11">
    <source>
        <dbReference type="EMBL" id="HHI65929.1"/>
    </source>
</evidence>
<keyword evidence="6 9" id="KW-1133">Transmembrane helix</keyword>
<name>A0A7C5PBR4_9BACT</name>
<dbReference type="HAMAP" id="MF_00236">
    <property type="entry name" value="TatA_E"/>
    <property type="match status" value="1"/>
</dbReference>